<dbReference type="STRING" id="53501.SAMN04488043_103290"/>
<accession>A0A0N7LUA4</accession>
<protein>
    <submittedName>
        <fullName evidence="1">Squalene synthase HpnD</fullName>
    </submittedName>
</protein>
<reference evidence="1 2" key="1">
    <citation type="submission" date="2015-09" db="EMBL/GenBank/DDBJ databases">
        <authorList>
            <consortium name="Swine Surveillance"/>
        </authorList>
    </citation>
    <scope>NUCLEOTIDE SEQUENCE [LARGE SCALE GENOMIC DNA]</scope>
    <source>
        <strain evidence="1 2">CECT 4357</strain>
    </source>
</reference>
<gene>
    <name evidence="1" type="ORF">TG4357_00390</name>
</gene>
<dbReference type="Gene3D" id="1.10.600.10">
    <property type="entry name" value="Farnesyl Diphosphate Synthase"/>
    <property type="match status" value="1"/>
</dbReference>
<name>A0A0N7LUA4_THAGE</name>
<dbReference type="OrthoDB" id="9814909at2"/>
<proteinExistence type="predicted"/>
<organism evidence="1 2">
    <name type="scientific">Thalassovita gelatinovora</name>
    <name type="common">Thalassobius gelatinovorus</name>
    <dbReference type="NCBI Taxonomy" id="53501"/>
    <lineage>
        <taxon>Bacteria</taxon>
        <taxon>Pseudomonadati</taxon>
        <taxon>Pseudomonadota</taxon>
        <taxon>Alphaproteobacteria</taxon>
        <taxon>Rhodobacterales</taxon>
        <taxon>Roseobacteraceae</taxon>
        <taxon>Thalassovita</taxon>
    </lineage>
</organism>
<evidence type="ECO:0000313" key="1">
    <source>
        <dbReference type="EMBL" id="CUH62946.1"/>
    </source>
</evidence>
<keyword evidence="2" id="KW-1185">Reference proteome</keyword>
<dbReference type="AlphaFoldDB" id="A0A0N7LUA4"/>
<dbReference type="SUPFAM" id="SSF48576">
    <property type="entry name" value="Terpenoid synthases"/>
    <property type="match status" value="1"/>
</dbReference>
<dbReference type="EMBL" id="CYSA01000005">
    <property type="protein sequence ID" value="CUH62946.1"/>
    <property type="molecule type" value="Genomic_DNA"/>
</dbReference>
<dbReference type="RefSeq" id="WP_058261198.1">
    <property type="nucleotide sequence ID" value="NZ_CP051181.1"/>
</dbReference>
<dbReference type="InterPro" id="IPR002060">
    <property type="entry name" value="Squ/phyt_synthse"/>
</dbReference>
<sequence>MGFDDPDLRSCAQLVEQADPDRFRAVMAAPVAARAVLFPIFAANVEIARAPWVTQEPMIAEMRLQWWRDAVEEIGAGKAARRHQAVTLLAQKLDLQAATWFDDLIVARRWDIYRDPFEDESAFETYLQNTSSNLLLVAVQALGGGDEAIIRDIGYASGLANFLRAIPALEKAGRVPFLDGRDSAVAALAHDGLARLARARAQRDRVAPSAAPALLSAWQAGAILTQAAKTPQRVKVGALGASEFRKNLGLLWRAQTQRW</sequence>
<evidence type="ECO:0000313" key="2">
    <source>
        <dbReference type="Proteomes" id="UP000051587"/>
    </source>
</evidence>
<dbReference type="Proteomes" id="UP000051587">
    <property type="component" value="Unassembled WGS sequence"/>
</dbReference>
<dbReference type="InterPro" id="IPR008949">
    <property type="entry name" value="Isoprenoid_synthase_dom_sf"/>
</dbReference>
<dbReference type="Pfam" id="PF00494">
    <property type="entry name" value="SQS_PSY"/>
    <property type="match status" value="1"/>
</dbReference>